<proteinExistence type="predicted"/>
<dbReference type="KEGG" id="nnu:104599327"/>
<dbReference type="GeneID" id="104599327"/>
<sequence>MKTVSGSLVSSKPISLSKAASVLSSFVSAETGASQAVSAYLRRASDAFNELVQFHRELKAGRSERKRKKERLEIADNGNLTDAEINLRENGPTVERGRILNLGEEQSHRYRGNSEGGSFDGEERGKRVKNKKISDSIDYCPEVEDREGRDDVQIAEEKRKEKKKRKKAEVEDDGRVDGSEERHIRIKKKKRKHETEE</sequence>
<dbReference type="PANTHER" id="PTHR48227">
    <property type="entry name" value="DNA TOPOISOMERASE 1-LIKE"/>
    <property type="match status" value="1"/>
</dbReference>
<gene>
    <name evidence="3" type="primary">LOC104599327</name>
</gene>
<dbReference type="OrthoDB" id="696117at2759"/>
<protein>
    <submittedName>
        <fullName evidence="3">Uncharacterized protein LOC104599327</fullName>
    </submittedName>
</protein>
<dbReference type="OMA" id="CPEVEDR"/>
<accession>A0A1U8AD64</accession>
<dbReference type="FunCoup" id="A0A1U8AD64">
    <property type="interactions" value="6"/>
</dbReference>
<feature type="compositionally biased region" description="Basic residues" evidence="1">
    <location>
        <begin position="184"/>
        <end position="197"/>
    </location>
</feature>
<feature type="region of interest" description="Disordered" evidence="1">
    <location>
        <begin position="101"/>
        <end position="197"/>
    </location>
</feature>
<dbReference type="RefSeq" id="XP_010260126.1">
    <property type="nucleotide sequence ID" value="XM_010261824.2"/>
</dbReference>
<dbReference type="AlphaFoldDB" id="A0A1U8AD64"/>
<reference evidence="3" key="1">
    <citation type="submission" date="2025-08" db="UniProtKB">
        <authorList>
            <consortium name="RefSeq"/>
        </authorList>
    </citation>
    <scope>IDENTIFICATION</scope>
</reference>
<dbReference type="eggNOG" id="ENOG502S9QX">
    <property type="taxonomic scope" value="Eukaryota"/>
</dbReference>
<keyword evidence="2" id="KW-1185">Reference proteome</keyword>
<organism evidence="2 3">
    <name type="scientific">Nelumbo nucifera</name>
    <name type="common">Sacred lotus</name>
    <dbReference type="NCBI Taxonomy" id="4432"/>
    <lineage>
        <taxon>Eukaryota</taxon>
        <taxon>Viridiplantae</taxon>
        <taxon>Streptophyta</taxon>
        <taxon>Embryophyta</taxon>
        <taxon>Tracheophyta</taxon>
        <taxon>Spermatophyta</taxon>
        <taxon>Magnoliopsida</taxon>
        <taxon>Proteales</taxon>
        <taxon>Nelumbonaceae</taxon>
        <taxon>Nelumbo</taxon>
    </lineage>
</organism>
<evidence type="ECO:0000313" key="2">
    <source>
        <dbReference type="Proteomes" id="UP000189703"/>
    </source>
</evidence>
<dbReference type="Proteomes" id="UP000189703">
    <property type="component" value="Unplaced"/>
</dbReference>
<evidence type="ECO:0000256" key="1">
    <source>
        <dbReference type="SAM" id="MobiDB-lite"/>
    </source>
</evidence>
<dbReference type="STRING" id="4432.A0A1U8AD64"/>
<feature type="compositionally biased region" description="Basic and acidic residues" evidence="1">
    <location>
        <begin position="146"/>
        <end position="159"/>
    </location>
</feature>
<name>A0A1U8AD64_NELNU</name>
<dbReference type="PANTHER" id="PTHR48227:SF1">
    <property type="entry name" value="DNA LIGASE 1-LIKE"/>
    <property type="match status" value="1"/>
</dbReference>
<evidence type="ECO:0000313" key="3">
    <source>
        <dbReference type="RefSeq" id="XP_010260126.1"/>
    </source>
</evidence>
<feature type="compositionally biased region" description="Basic and acidic residues" evidence="1">
    <location>
        <begin position="173"/>
        <end position="183"/>
    </location>
</feature>